<sequence>MEGLSEEIRVRPASKASTAKKSLDGGRARDREVIEAAVNLFWEKGYSATSVQDVADALGMLKGSLYYYIDSKGDLLKKIFEDSHAEVRAIAEAAVALELPSIERLQVFIERYADWSLLHLRRASLYAREWRHADPELRKLMLAQRQYYDQVVMTLIEGAKNEGAADRELDTKLATFFILSAVAALPDWYRPSTAKNAQSVARGYAELALRIVTA</sequence>
<feature type="domain" description="HTH tetR-type" evidence="6">
    <location>
        <begin position="27"/>
        <end position="87"/>
    </location>
</feature>
<proteinExistence type="predicted"/>
<gene>
    <name evidence="7" type="ORF">Amac_008060</name>
</gene>
<dbReference type="InterPro" id="IPR036271">
    <property type="entry name" value="Tet_transcr_reg_TetR-rel_C_sf"/>
</dbReference>
<dbReference type="InterPro" id="IPR041490">
    <property type="entry name" value="KstR2_TetR_C"/>
</dbReference>
<keyword evidence="3 5" id="KW-0238">DNA-binding</keyword>
<dbReference type="InterPro" id="IPR050109">
    <property type="entry name" value="HTH-type_TetR-like_transc_reg"/>
</dbReference>
<keyword evidence="2" id="KW-0805">Transcription regulation</keyword>
<dbReference type="AlphaFoldDB" id="A0A5M3WJ62"/>
<evidence type="ECO:0000256" key="1">
    <source>
        <dbReference type="ARBA" id="ARBA00022491"/>
    </source>
</evidence>
<evidence type="ECO:0000256" key="2">
    <source>
        <dbReference type="ARBA" id="ARBA00023015"/>
    </source>
</evidence>
<evidence type="ECO:0000259" key="6">
    <source>
        <dbReference type="PROSITE" id="PS50977"/>
    </source>
</evidence>
<keyword evidence="1" id="KW-0678">Repressor</keyword>
<dbReference type="Gene3D" id="1.10.357.10">
    <property type="entry name" value="Tetracycline Repressor, domain 2"/>
    <property type="match status" value="1"/>
</dbReference>
<dbReference type="InterPro" id="IPR009057">
    <property type="entry name" value="Homeodomain-like_sf"/>
</dbReference>
<keyword evidence="8" id="KW-1185">Reference proteome</keyword>
<dbReference type="Pfam" id="PF00440">
    <property type="entry name" value="TetR_N"/>
    <property type="match status" value="1"/>
</dbReference>
<evidence type="ECO:0000256" key="5">
    <source>
        <dbReference type="PROSITE-ProRule" id="PRU00335"/>
    </source>
</evidence>
<dbReference type="PRINTS" id="PR00455">
    <property type="entry name" value="HTHTETR"/>
</dbReference>
<evidence type="ECO:0000256" key="4">
    <source>
        <dbReference type="ARBA" id="ARBA00023163"/>
    </source>
</evidence>
<name>A0A5M3WJ62_9ACTN</name>
<keyword evidence="4" id="KW-0804">Transcription</keyword>
<feature type="DNA-binding region" description="H-T-H motif" evidence="5">
    <location>
        <begin position="50"/>
        <end position="69"/>
    </location>
</feature>
<dbReference type="GO" id="GO:0000976">
    <property type="term" value="F:transcription cis-regulatory region binding"/>
    <property type="evidence" value="ECO:0007669"/>
    <property type="project" value="TreeGrafter"/>
</dbReference>
<dbReference type="Proteomes" id="UP000331127">
    <property type="component" value="Unassembled WGS sequence"/>
</dbReference>
<dbReference type="PROSITE" id="PS50977">
    <property type="entry name" value="HTH_TETR_2"/>
    <property type="match status" value="1"/>
</dbReference>
<evidence type="ECO:0000313" key="7">
    <source>
        <dbReference type="EMBL" id="GES07211.1"/>
    </source>
</evidence>
<dbReference type="PANTHER" id="PTHR30055:SF175">
    <property type="entry name" value="HTH-TYPE TRANSCRIPTIONAL REPRESSOR KSTR2"/>
    <property type="match status" value="1"/>
</dbReference>
<evidence type="ECO:0000313" key="8">
    <source>
        <dbReference type="Proteomes" id="UP000331127"/>
    </source>
</evidence>
<comment type="caution">
    <text evidence="7">The sequence shown here is derived from an EMBL/GenBank/DDBJ whole genome shotgun (WGS) entry which is preliminary data.</text>
</comment>
<dbReference type="OrthoDB" id="3190535at2"/>
<dbReference type="SUPFAM" id="SSF46689">
    <property type="entry name" value="Homeodomain-like"/>
    <property type="match status" value="1"/>
</dbReference>
<dbReference type="PANTHER" id="PTHR30055">
    <property type="entry name" value="HTH-TYPE TRANSCRIPTIONAL REGULATOR RUTR"/>
    <property type="match status" value="1"/>
</dbReference>
<dbReference type="SUPFAM" id="SSF48498">
    <property type="entry name" value="Tetracyclin repressor-like, C-terminal domain"/>
    <property type="match status" value="1"/>
</dbReference>
<dbReference type="InterPro" id="IPR001647">
    <property type="entry name" value="HTH_TetR"/>
</dbReference>
<accession>A0A5M3WJ62</accession>
<organism evidence="7 8">
    <name type="scientific">Acrocarpospora macrocephala</name>
    <dbReference type="NCBI Taxonomy" id="150177"/>
    <lineage>
        <taxon>Bacteria</taxon>
        <taxon>Bacillati</taxon>
        <taxon>Actinomycetota</taxon>
        <taxon>Actinomycetes</taxon>
        <taxon>Streptosporangiales</taxon>
        <taxon>Streptosporangiaceae</taxon>
        <taxon>Acrocarpospora</taxon>
    </lineage>
</organism>
<dbReference type="Pfam" id="PF17932">
    <property type="entry name" value="TetR_C_24"/>
    <property type="match status" value="1"/>
</dbReference>
<reference evidence="7 8" key="1">
    <citation type="submission" date="2019-10" db="EMBL/GenBank/DDBJ databases">
        <title>Whole genome shotgun sequence of Acrocarpospora macrocephala NBRC 16266.</title>
        <authorList>
            <person name="Ichikawa N."/>
            <person name="Kimura A."/>
            <person name="Kitahashi Y."/>
            <person name="Komaki H."/>
            <person name="Oguchi A."/>
        </authorList>
    </citation>
    <scope>NUCLEOTIDE SEQUENCE [LARGE SCALE GENOMIC DNA]</scope>
    <source>
        <strain evidence="7 8">NBRC 16266</strain>
    </source>
</reference>
<dbReference type="EMBL" id="BLAE01000005">
    <property type="protein sequence ID" value="GES07211.1"/>
    <property type="molecule type" value="Genomic_DNA"/>
</dbReference>
<evidence type="ECO:0000256" key="3">
    <source>
        <dbReference type="ARBA" id="ARBA00023125"/>
    </source>
</evidence>
<dbReference type="GO" id="GO:0003700">
    <property type="term" value="F:DNA-binding transcription factor activity"/>
    <property type="evidence" value="ECO:0007669"/>
    <property type="project" value="TreeGrafter"/>
</dbReference>
<protein>
    <submittedName>
        <fullName evidence="7">TetR family transcriptional regulator</fullName>
    </submittedName>
</protein>